<name>A0A4Q2RH15_9HYPH</name>
<gene>
    <name evidence="1" type="ORF">D3272_04235</name>
</gene>
<reference evidence="1 2" key="2">
    <citation type="submission" date="2019-02" db="EMBL/GenBank/DDBJ databases">
        <title>'Lichenibacterium ramalinii' gen. nov. sp. nov., 'Lichenibacterium minor' gen. nov. sp. nov.</title>
        <authorList>
            <person name="Pankratov T."/>
        </authorList>
    </citation>
    <scope>NUCLEOTIDE SEQUENCE [LARGE SCALE GENOMIC DNA]</scope>
    <source>
        <strain evidence="1 2">RmlP001</strain>
    </source>
</reference>
<reference evidence="1 2" key="1">
    <citation type="submission" date="2018-09" db="EMBL/GenBank/DDBJ databases">
        <authorList>
            <person name="Grouzdev D.S."/>
            <person name="Krutkina M.S."/>
        </authorList>
    </citation>
    <scope>NUCLEOTIDE SEQUENCE [LARGE SCALE GENOMIC DNA]</scope>
    <source>
        <strain evidence="1 2">RmlP001</strain>
    </source>
</reference>
<dbReference type="Proteomes" id="UP000289411">
    <property type="component" value="Unassembled WGS sequence"/>
</dbReference>
<evidence type="ECO:0000313" key="1">
    <source>
        <dbReference type="EMBL" id="RYB07273.1"/>
    </source>
</evidence>
<protein>
    <submittedName>
        <fullName evidence="1">Uncharacterized protein</fullName>
    </submittedName>
</protein>
<dbReference type="AlphaFoldDB" id="A0A4Q2RH15"/>
<keyword evidence="2" id="KW-1185">Reference proteome</keyword>
<evidence type="ECO:0000313" key="2">
    <source>
        <dbReference type="Proteomes" id="UP000289411"/>
    </source>
</evidence>
<proteinExistence type="predicted"/>
<comment type="caution">
    <text evidence="1">The sequence shown here is derived from an EMBL/GenBank/DDBJ whole genome shotgun (WGS) entry which is preliminary data.</text>
</comment>
<sequence>MKPHGDSESAQRALVYMLCRDQHYIATTAVDLGLPVAMAYALADQIHQGLLDAAREHLQRFGEPNLVSSFCLDHSDLETNAPDWAGLAERTGEPHDEDAWSDHLHDLMGWEK</sequence>
<dbReference type="EMBL" id="QYBC01000002">
    <property type="protein sequence ID" value="RYB07273.1"/>
    <property type="molecule type" value="Genomic_DNA"/>
</dbReference>
<organism evidence="1 2">
    <name type="scientific">Lichenibacterium ramalinae</name>
    <dbReference type="NCBI Taxonomy" id="2316527"/>
    <lineage>
        <taxon>Bacteria</taxon>
        <taxon>Pseudomonadati</taxon>
        <taxon>Pseudomonadota</taxon>
        <taxon>Alphaproteobacteria</taxon>
        <taxon>Hyphomicrobiales</taxon>
        <taxon>Lichenihabitantaceae</taxon>
        <taxon>Lichenibacterium</taxon>
    </lineage>
</organism>
<accession>A0A4Q2RH15</accession>